<dbReference type="EMBL" id="GGEC01012352">
    <property type="protein sequence ID" value="MBW92835.1"/>
    <property type="molecule type" value="Transcribed_RNA"/>
</dbReference>
<name>A0A2P2JHC0_RHIMU</name>
<dbReference type="AlphaFoldDB" id="A0A2P2JHC0"/>
<proteinExistence type="predicted"/>
<organism evidence="1">
    <name type="scientific">Rhizophora mucronata</name>
    <name type="common">Asiatic mangrove</name>
    <dbReference type="NCBI Taxonomy" id="61149"/>
    <lineage>
        <taxon>Eukaryota</taxon>
        <taxon>Viridiplantae</taxon>
        <taxon>Streptophyta</taxon>
        <taxon>Embryophyta</taxon>
        <taxon>Tracheophyta</taxon>
        <taxon>Spermatophyta</taxon>
        <taxon>Magnoliopsida</taxon>
        <taxon>eudicotyledons</taxon>
        <taxon>Gunneridae</taxon>
        <taxon>Pentapetalae</taxon>
        <taxon>rosids</taxon>
        <taxon>fabids</taxon>
        <taxon>Malpighiales</taxon>
        <taxon>Rhizophoraceae</taxon>
        <taxon>Rhizophora</taxon>
    </lineage>
</organism>
<reference evidence="1" key="1">
    <citation type="submission" date="2018-02" db="EMBL/GenBank/DDBJ databases">
        <title>Rhizophora mucronata_Transcriptome.</title>
        <authorList>
            <person name="Meera S.P."/>
            <person name="Sreeshan A."/>
            <person name="Augustine A."/>
        </authorList>
    </citation>
    <scope>NUCLEOTIDE SEQUENCE</scope>
    <source>
        <tissue evidence="1">Leaf</tissue>
    </source>
</reference>
<sequence>MTSNRRFGILQFTAVLKGRRRRRRKKIIKIKEVRNYLNYQFFLLIFFRL</sequence>
<protein>
    <submittedName>
        <fullName evidence="1">Protein ENHANCED DISEASE RESISTANCE 2-like isoform X3</fullName>
    </submittedName>
</protein>
<evidence type="ECO:0000313" key="1">
    <source>
        <dbReference type="EMBL" id="MBW92835.1"/>
    </source>
</evidence>
<accession>A0A2P2JHC0</accession>